<dbReference type="SUPFAM" id="SSF51110">
    <property type="entry name" value="alpha-D-mannose-specific plant lectins"/>
    <property type="match status" value="1"/>
</dbReference>
<dbReference type="PANTHER" id="PTHR32444">
    <property type="entry name" value="BULB-TYPE LECTIN DOMAIN-CONTAINING PROTEIN"/>
    <property type="match status" value="1"/>
</dbReference>
<dbReference type="Pfam" id="PF00954">
    <property type="entry name" value="S_locus_glycop"/>
    <property type="match status" value="1"/>
</dbReference>
<evidence type="ECO:0000256" key="3">
    <source>
        <dbReference type="ARBA" id="ARBA00023180"/>
    </source>
</evidence>
<dbReference type="InterPro" id="IPR000858">
    <property type="entry name" value="S_locus_glycoprot_dom"/>
</dbReference>
<dbReference type="InterPro" id="IPR036426">
    <property type="entry name" value="Bulb-type_lectin_dom_sf"/>
</dbReference>
<keyword evidence="3" id="KW-0325">Glycoprotein</keyword>
<dbReference type="CDD" id="cd01098">
    <property type="entry name" value="PAN_AP_plant"/>
    <property type="match status" value="1"/>
</dbReference>
<evidence type="ECO:0000256" key="1">
    <source>
        <dbReference type="ARBA" id="ARBA00022729"/>
    </source>
</evidence>
<evidence type="ECO:0000259" key="4">
    <source>
        <dbReference type="PROSITE" id="PS50948"/>
    </source>
</evidence>
<accession>A0A314YAF3</accession>
<protein>
    <submittedName>
        <fullName evidence="5">G-type lectin S-receptor-like serine/threonine-protein kinase</fullName>
    </submittedName>
</protein>
<feature type="domain" description="Apple" evidence="4">
    <location>
        <begin position="194"/>
        <end position="274"/>
    </location>
</feature>
<evidence type="ECO:0000313" key="5">
    <source>
        <dbReference type="EMBL" id="PQQ01771.1"/>
    </source>
</evidence>
<keyword evidence="5" id="KW-0430">Lectin</keyword>
<dbReference type="STRING" id="2094558.A0A314YAF3"/>
<dbReference type="GO" id="GO:0030246">
    <property type="term" value="F:carbohydrate binding"/>
    <property type="evidence" value="ECO:0007669"/>
    <property type="project" value="UniProtKB-KW"/>
</dbReference>
<dbReference type="AlphaFoldDB" id="A0A314YAF3"/>
<dbReference type="Pfam" id="PF01453">
    <property type="entry name" value="B_lectin"/>
    <property type="match status" value="1"/>
</dbReference>
<keyword evidence="5" id="KW-0418">Kinase</keyword>
<dbReference type="InterPro" id="IPR001480">
    <property type="entry name" value="Bulb-type_lectin_dom"/>
</dbReference>
<dbReference type="EMBL" id="PJQY01001531">
    <property type="protein sequence ID" value="PQQ01771.1"/>
    <property type="molecule type" value="Genomic_DNA"/>
</dbReference>
<keyword evidence="1" id="KW-0732">Signal</keyword>
<evidence type="ECO:0000313" key="6">
    <source>
        <dbReference type="Proteomes" id="UP000250321"/>
    </source>
</evidence>
<dbReference type="GO" id="GO:0048544">
    <property type="term" value="P:recognition of pollen"/>
    <property type="evidence" value="ECO:0007669"/>
    <property type="project" value="InterPro"/>
</dbReference>
<proteinExistence type="predicted"/>
<organism evidence="5 6">
    <name type="scientific">Prunus yedoensis var. nudiflora</name>
    <dbReference type="NCBI Taxonomy" id="2094558"/>
    <lineage>
        <taxon>Eukaryota</taxon>
        <taxon>Viridiplantae</taxon>
        <taxon>Streptophyta</taxon>
        <taxon>Embryophyta</taxon>
        <taxon>Tracheophyta</taxon>
        <taxon>Spermatophyta</taxon>
        <taxon>Magnoliopsida</taxon>
        <taxon>eudicotyledons</taxon>
        <taxon>Gunneridae</taxon>
        <taxon>Pentapetalae</taxon>
        <taxon>rosids</taxon>
        <taxon>fabids</taxon>
        <taxon>Rosales</taxon>
        <taxon>Rosaceae</taxon>
        <taxon>Amygdaloideae</taxon>
        <taxon>Amygdaleae</taxon>
        <taxon>Prunus</taxon>
    </lineage>
</organism>
<reference evidence="5 6" key="1">
    <citation type="submission" date="2018-02" db="EMBL/GenBank/DDBJ databases">
        <title>Draft genome of wild Prunus yedoensis var. nudiflora.</title>
        <authorList>
            <person name="Baek S."/>
            <person name="Kim J.-H."/>
            <person name="Choi K."/>
            <person name="Kim G.-B."/>
            <person name="Cho A."/>
            <person name="Jang H."/>
            <person name="Shin C.-H."/>
            <person name="Yu H.-J."/>
            <person name="Mun J.-H."/>
        </authorList>
    </citation>
    <scope>NUCLEOTIDE SEQUENCE [LARGE SCALE GENOMIC DNA]</scope>
    <source>
        <strain evidence="6">cv. Jeju island</strain>
        <tissue evidence="5">Leaf</tissue>
    </source>
</reference>
<name>A0A314YAF3_PRUYE</name>
<keyword evidence="6" id="KW-1185">Reference proteome</keyword>
<evidence type="ECO:0000256" key="2">
    <source>
        <dbReference type="ARBA" id="ARBA00023157"/>
    </source>
</evidence>
<keyword evidence="5" id="KW-0808">Transferase</keyword>
<dbReference type="PANTHER" id="PTHR32444:SF250">
    <property type="entry name" value="NON-SPECIFIC SERINE_THREONINE PROTEIN KINASE"/>
    <property type="match status" value="1"/>
</dbReference>
<dbReference type="Proteomes" id="UP000250321">
    <property type="component" value="Unassembled WGS sequence"/>
</dbReference>
<dbReference type="OrthoDB" id="1934880at2759"/>
<keyword evidence="2" id="KW-1015">Disulfide bond</keyword>
<dbReference type="Pfam" id="PF08276">
    <property type="entry name" value="PAN_2"/>
    <property type="match status" value="1"/>
</dbReference>
<dbReference type="PROSITE" id="PS50948">
    <property type="entry name" value="PAN"/>
    <property type="match status" value="1"/>
</dbReference>
<dbReference type="GO" id="GO:0016301">
    <property type="term" value="F:kinase activity"/>
    <property type="evidence" value="ECO:0007669"/>
    <property type="project" value="UniProtKB-KW"/>
</dbReference>
<comment type="caution">
    <text evidence="5">The sequence shown here is derived from an EMBL/GenBank/DDBJ whole genome shotgun (WGS) entry which is preliminary data.</text>
</comment>
<sequence length="274" mass="30260">MLLDSGNFAVKVNIEAADQLWESFDYPSDTLLPSMLLGFDSKSGKRNVLTAWKSESDPSTGMFLAGLTPQVPSQVPAMDDGNLSGFYLDDNVKQGTKYFSYNFLDKTVAYIDITSEGILKLMYSVNGENWNLSWVAQENSCDKYGACGPLGFVKASESPTSIRECLKGFVPKSDEEWSEGNRTGGCVWQTKLSCESNTNKSVTLRGKGDGFSKMVGLKVPDFHEYIMSSDAEECKIQCLNNCSCLAYAYVNAEFSFLSHAVCITNSFCQMKEIE</sequence>
<dbReference type="InterPro" id="IPR003609">
    <property type="entry name" value="Pan_app"/>
</dbReference>
<keyword evidence="5" id="KW-0675">Receptor</keyword>
<gene>
    <name evidence="5" type="ORF">Pyn_15617</name>
</gene>